<dbReference type="AlphaFoldDB" id="A0AA38X8R9"/>
<dbReference type="InterPro" id="IPR000073">
    <property type="entry name" value="AB_hydrolase_1"/>
</dbReference>
<protein>
    <recommendedName>
        <fullName evidence="1">AB hydrolase-1 domain-containing protein</fullName>
    </recommendedName>
</protein>
<dbReference type="Gene3D" id="3.40.50.1820">
    <property type="entry name" value="alpha/beta hydrolase"/>
    <property type="match status" value="1"/>
</dbReference>
<comment type="caution">
    <text evidence="2">The sequence shown here is derived from an EMBL/GenBank/DDBJ whole genome shotgun (WGS) entry which is preliminary data.</text>
</comment>
<evidence type="ECO:0000313" key="3">
    <source>
        <dbReference type="Proteomes" id="UP001172673"/>
    </source>
</evidence>
<sequence>MSTKPTLVFVPGAWHRAETWSKLTSLLEQQNHFKTISVTLPSTTSNPAATLKDDIDAAQEVLRAETAQGHDVVVVMHSYGGIIGQSSIKGLTCSKDQDQTTPSTTASKSGHVVGLVLISTGFVGPAKSFLEGMGGKPPPTWSFNYETGFAEIPSNSVEAFYHDLPEEEQKEWVGKLTPHSLKTLTEGGEDTYEGWRDAPIWFIATKQDKSLPIEAQRYFVQAAKDAGADVTLREVDSSHSPMLSRPQETADIIVEAVQAFKS</sequence>
<dbReference type="InterPro" id="IPR052897">
    <property type="entry name" value="Sec-Metab_Biosynth_Hydrolase"/>
</dbReference>
<dbReference type="PANTHER" id="PTHR37017:SF3">
    <property type="entry name" value="AB HYDROLASE-1 DOMAIN-CONTAINING PROTEIN"/>
    <property type="match status" value="1"/>
</dbReference>
<dbReference type="SUPFAM" id="SSF53474">
    <property type="entry name" value="alpha/beta-Hydrolases"/>
    <property type="match status" value="1"/>
</dbReference>
<dbReference type="Proteomes" id="UP001172673">
    <property type="component" value="Unassembled WGS sequence"/>
</dbReference>
<dbReference type="PANTHER" id="PTHR37017">
    <property type="entry name" value="AB HYDROLASE-1 DOMAIN-CONTAINING PROTEIN-RELATED"/>
    <property type="match status" value="1"/>
</dbReference>
<organism evidence="2 3">
    <name type="scientific">Cladophialophora chaetospira</name>
    <dbReference type="NCBI Taxonomy" id="386627"/>
    <lineage>
        <taxon>Eukaryota</taxon>
        <taxon>Fungi</taxon>
        <taxon>Dikarya</taxon>
        <taxon>Ascomycota</taxon>
        <taxon>Pezizomycotina</taxon>
        <taxon>Eurotiomycetes</taxon>
        <taxon>Chaetothyriomycetidae</taxon>
        <taxon>Chaetothyriales</taxon>
        <taxon>Herpotrichiellaceae</taxon>
        <taxon>Cladophialophora</taxon>
    </lineage>
</organism>
<evidence type="ECO:0000313" key="2">
    <source>
        <dbReference type="EMBL" id="KAJ9608958.1"/>
    </source>
</evidence>
<dbReference type="Pfam" id="PF12697">
    <property type="entry name" value="Abhydrolase_6"/>
    <property type="match status" value="1"/>
</dbReference>
<proteinExistence type="predicted"/>
<reference evidence="2" key="1">
    <citation type="submission" date="2022-10" db="EMBL/GenBank/DDBJ databases">
        <title>Culturing micro-colonial fungi from biological soil crusts in the Mojave desert and describing Neophaeococcomyces mojavensis, and introducing the new genera and species Taxawa tesnikishii.</title>
        <authorList>
            <person name="Kurbessoian T."/>
            <person name="Stajich J.E."/>
        </authorList>
    </citation>
    <scope>NUCLEOTIDE SEQUENCE</scope>
    <source>
        <strain evidence="2">TK_41</strain>
    </source>
</reference>
<accession>A0AA38X8R9</accession>
<dbReference type="EMBL" id="JAPDRK010000009">
    <property type="protein sequence ID" value="KAJ9608958.1"/>
    <property type="molecule type" value="Genomic_DNA"/>
</dbReference>
<gene>
    <name evidence="2" type="ORF">H2200_006729</name>
</gene>
<keyword evidence="3" id="KW-1185">Reference proteome</keyword>
<feature type="domain" description="AB hydrolase-1" evidence="1">
    <location>
        <begin position="7"/>
        <end position="251"/>
    </location>
</feature>
<dbReference type="InterPro" id="IPR029058">
    <property type="entry name" value="AB_hydrolase_fold"/>
</dbReference>
<evidence type="ECO:0000259" key="1">
    <source>
        <dbReference type="Pfam" id="PF12697"/>
    </source>
</evidence>
<name>A0AA38X8R9_9EURO</name>